<proteinExistence type="inferred from homology"/>
<comment type="similarity">
    <text evidence="1">Belongs to the metallophosphoesterase superfamily. YfcE family.</text>
</comment>
<dbReference type="Gene3D" id="3.60.21.10">
    <property type="match status" value="1"/>
</dbReference>
<dbReference type="InterPro" id="IPR050126">
    <property type="entry name" value="Ap4A_hydrolase"/>
</dbReference>
<organism evidence="3 4">
    <name type="scientific">Inquilinus ginsengisoli</name>
    <dbReference type="NCBI Taxonomy" id="363840"/>
    <lineage>
        <taxon>Bacteria</taxon>
        <taxon>Pseudomonadati</taxon>
        <taxon>Pseudomonadota</taxon>
        <taxon>Alphaproteobacteria</taxon>
        <taxon>Rhodospirillales</taxon>
        <taxon>Rhodospirillaceae</taxon>
        <taxon>Inquilinus</taxon>
    </lineage>
</organism>
<dbReference type="InterPro" id="IPR024654">
    <property type="entry name" value="Calcineurin-like_PHP_lpxH"/>
</dbReference>
<gene>
    <name evidence="3" type="ORF">E9232_000529</name>
</gene>
<evidence type="ECO:0000313" key="4">
    <source>
        <dbReference type="Proteomes" id="UP001262410"/>
    </source>
</evidence>
<sequence length="252" mass="27090">MRLAILADIHGNLLALEAVLADLDRRGADAVVNLGDCVSSPLWPRETLDLLMEKGWPTVRGNHDRWVWEDRDESPQTSDGYARHALDAAGRAWLGALPVRLDLPGGILAFHARPDDDNAYLLEDIEAGRLVRAPAAAIADRLGDIAAPVVLCGHSHLQHLLRLPDGRWILNPGSIGGPAYDDPTPPAHVSESGSPSARYAMLELDGDRVAAELIAIPYDHDRAVRRATENGRPDWAYALATGHSLGVSAAGS</sequence>
<evidence type="ECO:0000313" key="3">
    <source>
        <dbReference type="EMBL" id="MDR6288030.1"/>
    </source>
</evidence>
<dbReference type="InterPro" id="IPR029052">
    <property type="entry name" value="Metallo-depent_PP-like"/>
</dbReference>
<evidence type="ECO:0000256" key="1">
    <source>
        <dbReference type="ARBA" id="ARBA00008950"/>
    </source>
</evidence>
<reference evidence="3 4" key="1">
    <citation type="submission" date="2023-07" db="EMBL/GenBank/DDBJ databases">
        <title>Sorghum-associated microbial communities from plants grown in Nebraska, USA.</title>
        <authorList>
            <person name="Schachtman D."/>
        </authorList>
    </citation>
    <scope>NUCLEOTIDE SEQUENCE [LARGE SCALE GENOMIC DNA]</scope>
    <source>
        <strain evidence="3 4">584</strain>
    </source>
</reference>
<dbReference type="PIRSF" id="PIRSF000883">
    <property type="entry name" value="Pesterase_MJ0912"/>
    <property type="match status" value="1"/>
</dbReference>
<keyword evidence="4" id="KW-1185">Reference proteome</keyword>
<comment type="caution">
    <text evidence="3">The sequence shown here is derived from an EMBL/GenBank/DDBJ whole genome shotgun (WGS) entry which is preliminary data.</text>
</comment>
<accession>A0ABU1JKE3</accession>
<name>A0ABU1JKE3_9PROT</name>
<dbReference type="EMBL" id="JAVDPW010000001">
    <property type="protein sequence ID" value="MDR6288030.1"/>
    <property type="molecule type" value="Genomic_DNA"/>
</dbReference>
<dbReference type="Proteomes" id="UP001262410">
    <property type="component" value="Unassembled WGS sequence"/>
</dbReference>
<dbReference type="PANTHER" id="PTHR42850">
    <property type="entry name" value="METALLOPHOSPHOESTERASE"/>
    <property type="match status" value="1"/>
</dbReference>
<dbReference type="RefSeq" id="WP_309791968.1">
    <property type="nucleotide sequence ID" value="NZ_JAVDPW010000001.1"/>
</dbReference>
<dbReference type="PANTHER" id="PTHR42850:SF2">
    <property type="entry name" value="BLL5683 PROTEIN"/>
    <property type="match status" value="1"/>
</dbReference>
<dbReference type="SUPFAM" id="SSF56300">
    <property type="entry name" value="Metallo-dependent phosphatases"/>
    <property type="match status" value="1"/>
</dbReference>
<dbReference type="InterPro" id="IPR011152">
    <property type="entry name" value="Pesterase_MJ0912"/>
</dbReference>
<feature type="domain" description="Calcineurin-like phosphoesterase" evidence="2">
    <location>
        <begin position="1"/>
        <end position="183"/>
    </location>
</feature>
<evidence type="ECO:0000259" key="2">
    <source>
        <dbReference type="Pfam" id="PF12850"/>
    </source>
</evidence>
<dbReference type="Pfam" id="PF12850">
    <property type="entry name" value="Metallophos_2"/>
    <property type="match status" value="1"/>
</dbReference>
<protein>
    <submittedName>
        <fullName evidence="3">Phosphodiesterase</fullName>
    </submittedName>
</protein>